<keyword evidence="2" id="KW-1185">Reference proteome</keyword>
<proteinExistence type="predicted"/>
<organism evidence="1 2">
    <name type="scientific">Taklimakanibacter albus</name>
    <dbReference type="NCBI Taxonomy" id="2800327"/>
    <lineage>
        <taxon>Bacteria</taxon>
        <taxon>Pseudomonadati</taxon>
        <taxon>Pseudomonadota</taxon>
        <taxon>Alphaproteobacteria</taxon>
        <taxon>Hyphomicrobiales</taxon>
        <taxon>Aestuariivirgaceae</taxon>
        <taxon>Taklimakanibacter</taxon>
    </lineage>
</organism>
<gene>
    <name evidence="1" type="ORF">JHL16_02640</name>
</gene>
<accession>A0ACC5QXW2</accession>
<name>A0ACC5QXW2_9HYPH</name>
<evidence type="ECO:0000313" key="2">
    <source>
        <dbReference type="Proteomes" id="UP000616151"/>
    </source>
</evidence>
<dbReference type="Proteomes" id="UP000616151">
    <property type="component" value="Unassembled WGS sequence"/>
</dbReference>
<sequence length="127" mass="13482">MTADWPGHRFALAFGAIILVLWLVVMAVMMRQAALPPEAAGPLLAVFEPGTSQDDIFTRIVAANGKPMRSAGFDFVWLVQGAEPGLAGRLEAQGAIGTYGELPFNTSLAGCFAFADAKVVEVFSLRP</sequence>
<reference evidence="1" key="1">
    <citation type="submission" date="2021-01" db="EMBL/GenBank/DDBJ databases">
        <authorList>
            <person name="Sun Q."/>
        </authorList>
    </citation>
    <scope>NUCLEOTIDE SEQUENCE</scope>
    <source>
        <strain evidence="1">YIM B02566</strain>
    </source>
</reference>
<comment type="caution">
    <text evidence="1">The sequence shown here is derived from an EMBL/GenBank/DDBJ whole genome shotgun (WGS) entry which is preliminary data.</text>
</comment>
<evidence type="ECO:0000313" key="1">
    <source>
        <dbReference type="EMBL" id="MBK1865235.1"/>
    </source>
</evidence>
<dbReference type="EMBL" id="JAENHL010000004">
    <property type="protein sequence ID" value="MBK1865235.1"/>
    <property type="molecule type" value="Genomic_DNA"/>
</dbReference>
<protein>
    <submittedName>
        <fullName evidence="1">Uncharacterized protein</fullName>
    </submittedName>
</protein>